<dbReference type="RefSeq" id="WP_163968838.1">
    <property type="nucleotide sequence ID" value="NZ_JAAIVB010000085.1"/>
</dbReference>
<dbReference type="InterPro" id="IPR032687">
    <property type="entry name" value="AraC-type_N"/>
</dbReference>
<dbReference type="SMART" id="SM00342">
    <property type="entry name" value="HTH_ARAC"/>
    <property type="match status" value="1"/>
</dbReference>
<dbReference type="PROSITE" id="PS01124">
    <property type="entry name" value="HTH_ARAC_FAMILY_2"/>
    <property type="match status" value="1"/>
</dbReference>
<dbReference type="SUPFAM" id="SSF46689">
    <property type="entry name" value="Homeodomain-like"/>
    <property type="match status" value="1"/>
</dbReference>
<keyword evidence="1" id="KW-0805">Transcription regulation</keyword>
<dbReference type="Pfam" id="PF12625">
    <property type="entry name" value="Arabinose_bd"/>
    <property type="match status" value="1"/>
</dbReference>
<keyword evidence="6" id="KW-1185">Reference proteome</keyword>
<sequence>MTVTHNTIAILQVEQILQGVRKQGRDISAILLRSGISPALLDSPLSRVSQAQYAALIRTLTRVTRDELWGLCSRPVKIGTFSRNCRALVHCRSLREALVQGFRYYHLALEDFVPRLRIEGDIAHVVLQARAERDARLRYVERTFMFFAFGLACWLVARRIPLIDVDYCNLDKNLSSDAFRVFQAPVRYQDGQVGFRFEKRWLDLPVVQNVQSVEEFLHQAPASLLIKYRDHANVTERIRRILRRHLAGEMPSLEEVSKSIAVTPQTLRRRLQEEGQGYQAIKDDLRRDVAIEYLARPDLTLIEIAVLVGFSEPSTFHRAFKKWTGVAPGEYRHTRLHANGAGATPA</sequence>
<evidence type="ECO:0000256" key="1">
    <source>
        <dbReference type="ARBA" id="ARBA00023015"/>
    </source>
</evidence>
<feature type="domain" description="HTH araC/xylS-type" evidence="4">
    <location>
        <begin position="236"/>
        <end position="334"/>
    </location>
</feature>
<evidence type="ECO:0000256" key="3">
    <source>
        <dbReference type="ARBA" id="ARBA00023163"/>
    </source>
</evidence>
<keyword evidence="2" id="KW-0238">DNA-binding</keyword>
<dbReference type="PRINTS" id="PR00032">
    <property type="entry name" value="HTHARAC"/>
</dbReference>
<keyword evidence="3" id="KW-0804">Transcription</keyword>
<reference evidence="5 6" key="1">
    <citation type="submission" date="2020-02" db="EMBL/GenBank/DDBJ databases">
        <authorList>
            <person name="Kim M.K."/>
        </authorList>
    </citation>
    <scope>NUCLEOTIDE SEQUENCE [LARGE SCALE GENOMIC DNA]</scope>
    <source>
        <strain evidence="5 6">17J57-3</strain>
    </source>
</reference>
<dbReference type="EMBL" id="JAAIVB010000085">
    <property type="protein sequence ID" value="NEX64825.1"/>
    <property type="molecule type" value="Genomic_DNA"/>
</dbReference>
<evidence type="ECO:0000256" key="2">
    <source>
        <dbReference type="ARBA" id="ARBA00023125"/>
    </source>
</evidence>
<accession>A0A6B3SYG7</accession>
<dbReference type="PANTHER" id="PTHR47894">
    <property type="entry name" value="HTH-TYPE TRANSCRIPTIONAL REGULATOR GADX"/>
    <property type="match status" value="1"/>
</dbReference>
<dbReference type="GO" id="GO:0000976">
    <property type="term" value="F:transcription cis-regulatory region binding"/>
    <property type="evidence" value="ECO:0007669"/>
    <property type="project" value="TreeGrafter"/>
</dbReference>
<dbReference type="PANTHER" id="PTHR47894:SF1">
    <property type="entry name" value="HTH-TYPE TRANSCRIPTIONAL REGULATOR VQSM"/>
    <property type="match status" value="1"/>
</dbReference>
<dbReference type="InterPro" id="IPR020449">
    <property type="entry name" value="Tscrpt_reg_AraC-type_HTH"/>
</dbReference>
<gene>
    <name evidence="5" type="ORF">G3574_27405</name>
</gene>
<dbReference type="GO" id="GO:0005829">
    <property type="term" value="C:cytosol"/>
    <property type="evidence" value="ECO:0007669"/>
    <property type="project" value="TreeGrafter"/>
</dbReference>
<dbReference type="InterPro" id="IPR009057">
    <property type="entry name" value="Homeodomain-like_sf"/>
</dbReference>
<dbReference type="GO" id="GO:0003700">
    <property type="term" value="F:DNA-binding transcription factor activity"/>
    <property type="evidence" value="ECO:0007669"/>
    <property type="project" value="InterPro"/>
</dbReference>
<evidence type="ECO:0000313" key="6">
    <source>
        <dbReference type="Proteomes" id="UP000482155"/>
    </source>
</evidence>
<comment type="caution">
    <text evidence="5">The sequence shown here is derived from an EMBL/GenBank/DDBJ whole genome shotgun (WGS) entry which is preliminary data.</text>
</comment>
<evidence type="ECO:0000259" key="4">
    <source>
        <dbReference type="PROSITE" id="PS01124"/>
    </source>
</evidence>
<organism evidence="5 6">
    <name type="scientific">Noviherbaspirillum galbum</name>
    <dbReference type="NCBI Taxonomy" id="2709383"/>
    <lineage>
        <taxon>Bacteria</taxon>
        <taxon>Pseudomonadati</taxon>
        <taxon>Pseudomonadota</taxon>
        <taxon>Betaproteobacteria</taxon>
        <taxon>Burkholderiales</taxon>
        <taxon>Oxalobacteraceae</taxon>
        <taxon>Noviherbaspirillum</taxon>
    </lineage>
</organism>
<protein>
    <submittedName>
        <fullName evidence="5">AraC family transcriptional regulator</fullName>
    </submittedName>
</protein>
<dbReference type="AlphaFoldDB" id="A0A6B3SYG7"/>
<evidence type="ECO:0000313" key="5">
    <source>
        <dbReference type="EMBL" id="NEX64825.1"/>
    </source>
</evidence>
<dbReference type="InterPro" id="IPR018060">
    <property type="entry name" value="HTH_AraC"/>
</dbReference>
<dbReference type="Pfam" id="PF12833">
    <property type="entry name" value="HTH_18"/>
    <property type="match status" value="1"/>
</dbReference>
<proteinExistence type="predicted"/>
<name>A0A6B3SYG7_9BURK</name>
<dbReference type="Gene3D" id="1.10.10.60">
    <property type="entry name" value="Homeodomain-like"/>
    <property type="match status" value="1"/>
</dbReference>
<dbReference type="Proteomes" id="UP000482155">
    <property type="component" value="Unassembled WGS sequence"/>
</dbReference>